<evidence type="ECO:0000313" key="2">
    <source>
        <dbReference type="Proteomes" id="UP000504632"/>
    </source>
</evidence>
<dbReference type="Proteomes" id="UP000504632">
    <property type="component" value="Chromosome 14"/>
</dbReference>
<dbReference type="InParanoid" id="A0A6J2WTI5"/>
<gene>
    <name evidence="3" type="primary">stpg2</name>
</gene>
<dbReference type="PANTHER" id="PTHR21580:SF60">
    <property type="entry name" value="SPERM-TAIL PG-RICH REPEAT-CONTAINING PROTEIN 2"/>
    <property type="match status" value="1"/>
</dbReference>
<dbReference type="FunCoup" id="A0A6J2WTI5">
    <property type="interactions" value="14"/>
</dbReference>
<organism evidence="2 3">
    <name type="scientific">Chanos chanos</name>
    <name type="common">Milkfish</name>
    <name type="synonym">Mugil chanos</name>
    <dbReference type="NCBI Taxonomy" id="29144"/>
    <lineage>
        <taxon>Eukaryota</taxon>
        <taxon>Metazoa</taxon>
        <taxon>Chordata</taxon>
        <taxon>Craniata</taxon>
        <taxon>Vertebrata</taxon>
        <taxon>Euteleostomi</taxon>
        <taxon>Actinopterygii</taxon>
        <taxon>Neopterygii</taxon>
        <taxon>Teleostei</taxon>
        <taxon>Ostariophysi</taxon>
        <taxon>Gonorynchiformes</taxon>
        <taxon>Chanidae</taxon>
        <taxon>Chanos</taxon>
    </lineage>
</organism>
<feature type="region of interest" description="Disordered" evidence="1">
    <location>
        <begin position="419"/>
        <end position="485"/>
    </location>
</feature>
<accession>A0A6J2WTI5</accession>
<dbReference type="PANTHER" id="PTHR21580">
    <property type="entry name" value="SHIPPO-1-RELATED"/>
    <property type="match status" value="1"/>
</dbReference>
<dbReference type="Pfam" id="PF07004">
    <property type="entry name" value="SHIPPO-rpt"/>
    <property type="match status" value="7"/>
</dbReference>
<dbReference type="OrthoDB" id="406368at2759"/>
<evidence type="ECO:0000313" key="3">
    <source>
        <dbReference type="RefSeq" id="XP_030647569.1"/>
    </source>
</evidence>
<sequence length="556" mass="61004">MYGRAPRVTYLPVGSTSPTVGPGSYEVTKPQNSKLGSYAPFLSLSSRGSLFHVSVSDLFSPGPGHYNVSASTGRILGGQSLQNRSRRFEQAVPEVPGPGAYEVCGTGVTGQSLTDGRTVKTVRLTDARPLPAPPSIPSCRQANGFEEDAEGQLRPHRPPPRDHTLGPAYYTLPAENSVTQRYKGVHFGKMTGKRGDVKVLDGPGPGHYRPEEDHSVHYENVNVKRDCSSPPQHSIPRYHQIISLQEEKKGVPGPGYYHIMGQFEKMRDQSGISGFCPPFLSQTQRFSVLKETAPPVGLYEEKRNALEALGKLSSLKRCPFSQTSIRFPQDNHKDTPGPGAYNMFEYGLAQDSLKRACLESTRKGPFGSTAGRSLTLFSKEEELSPGPAKYKVEKPPEEYYKQKETAAFKSGTERLVESLLSKDTPPPTKYDVRAQGPSHHSGPRNDEAKKRQSSFLSSAPRKLRFPPYDATTPGPGQYNPELKSRPQLSLIGSREVRFKQPKSITPGPGAYELSPLIHHTVLKGTFNVTLQNPLDSQTLNTPQCLNTLTHSPLTLA</sequence>
<dbReference type="CTD" id="285555"/>
<dbReference type="AlphaFoldDB" id="A0A6J2WTI5"/>
<evidence type="ECO:0000256" key="1">
    <source>
        <dbReference type="SAM" id="MobiDB-lite"/>
    </source>
</evidence>
<dbReference type="RefSeq" id="XP_030647569.1">
    <property type="nucleotide sequence ID" value="XM_030791709.1"/>
</dbReference>
<proteinExistence type="predicted"/>
<keyword evidence="2" id="KW-1185">Reference proteome</keyword>
<protein>
    <submittedName>
        <fullName evidence="3">Sperm-tail PG-rich repeat-containing protein 2</fullName>
    </submittedName>
</protein>
<dbReference type="InterPro" id="IPR010736">
    <property type="entry name" value="SHIPPO-rpt"/>
</dbReference>
<dbReference type="InterPro" id="IPR051291">
    <property type="entry name" value="CIMAP"/>
</dbReference>
<feature type="region of interest" description="Disordered" evidence="1">
    <location>
        <begin position="377"/>
        <end position="396"/>
    </location>
</feature>
<name>A0A6J2WTI5_CHACN</name>
<dbReference type="GeneID" id="115827798"/>
<reference evidence="3" key="1">
    <citation type="submission" date="2025-08" db="UniProtKB">
        <authorList>
            <consortium name="RefSeq"/>
        </authorList>
    </citation>
    <scope>IDENTIFICATION</scope>
</reference>